<dbReference type="GO" id="GO:0005546">
    <property type="term" value="F:phosphatidylinositol-4,5-bisphosphate binding"/>
    <property type="evidence" value="ECO:0007669"/>
    <property type="project" value="InterPro"/>
</dbReference>
<sequence length="159" mass="18512">MNNGRYILQEIRGSAEIHQVVGDTWCRKKSSDLRNYHKSYQRDTWSKLLSCLGQEGLQVNGKVVKPVLKEKFKNFNLMFDEIHRTQSTWVVSDEQLQSELRVSITAVVIPAYRSFLGRFSQYLDPGRQSEKYIKYQAEDIETCLDELFDGSNAAGRRRQ</sequence>
<keyword evidence="6" id="KW-1185">Reference proteome</keyword>
<evidence type="ECO:0000256" key="3">
    <source>
        <dbReference type="RuleBase" id="RU365026"/>
    </source>
</evidence>
<gene>
    <name evidence="5" type="ORF">JCGZ_26823</name>
</gene>
<name>A0A067LBE2_JATCU</name>
<protein>
    <recommendedName>
        <fullName evidence="3">Exocyst subunit Exo70 family protein</fullName>
    </recommendedName>
</protein>
<evidence type="ECO:0000256" key="2">
    <source>
        <dbReference type="ARBA" id="ARBA00022448"/>
    </source>
</evidence>
<proteinExistence type="inferred from homology"/>
<evidence type="ECO:0000256" key="1">
    <source>
        <dbReference type="ARBA" id="ARBA00006756"/>
    </source>
</evidence>
<dbReference type="PANTHER" id="PTHR12542:SF93">
    <property type="entry name" value="EXOCYST COMPLEX COMPONENT EXO70C2"/>
    <property type="match status" value="1"/>
</dbReference>
<organism evidence="5 6">
    <name type="scientific">Jatropha curcas</name>
    <name type="common">Barbados nut</name>
    <dbReference type="NCBI Taxonomy" id="180498"/>
    <lineage>
        <taxon>Eukaryota</taxon>
        <taxon>Viridiplantae</taxon>
        <taxon>Streptophyta</taxon>
        <taxon>Embryophyta</taxon>
        <taxon>Tracheophyta</taxon>
        <taxon>Spermatophyta</taxon>
        <taxon>Magnoliopsida</taxon>
        <taxon>eudicotyledons</taxon>
        <taxon>Gunneridae</taxon>
        <taxon>Pentapetalae</taxon>
        <taxon>rosids</taxon>
        <taxon>fabids</taxon>
        <taxon>Malpighiales</taxon>
        <taxon>Euphorbiaceae</taxon>
        <taxon>Crotonoideae</taxon>
        <taxon>Jatropheae</taxon>
        <taxon>Jatropha</taxon>
    </lineage>
</organism>
<dbReference type="InterPro" id="IPR046364">
    <property type="entry name" value="Exo70_C"/>
</dbReference>
<comment type="function">
    <text evidence="3">Component of the exocyst complex.</text>
</comment>
<keyword evidence="2 3" id="KW-0813">Transport</keyword>
<dbReference type="Pfam" id="PF03081">
    <property type="entry name" value="Exo70_C"/>
    <property type="match status" value="1"/>
</dbReference>
<keyword evidence="3" id="KW-0653">Protein transport</keyword>
<dbReference type="Proteomes" id="UP000027138">
    <property type="component" value="Unassembled WGS sequence"/>
</dbReference>
<evidence type="ECO:0000259" key="4">
    <source>
        <dbReference type="Pfam" id="PF03081"/>
    </source>
</evidence>
<dbReference type="SUPFAM" id="SSF74788">
    <property type="entry name" value="Cullin repeat-like"/>
    <property type="match status" value="1"/>
</dbReference>
<dbReference type="GO" id="GO:0000145">
    <property type="term" value="C:exocyst"/>
    <property type="evidence" value="ECO:0007669"/>
    <property type="project" value="InterPro"/>
</dbReference>
<dbReference type="PANTHER" id="PTHR12542">
    <property type="entry name" value="EXOCYST COMPLEX PROTEIN EXO70"/>
    <property type="match status" value="1"/>
</dbReference>
<dbReference type="AlphaFoldDB" id="A0A067LBE2"/>
<dbReference type="GO" id="GO:0015031">
    <property type="term" value="P:protein transport"/>
    <property type="evidence" value="ECO:0007669"/>
    <property type="project" value="UniProtKB-KW"/>
</dbReference>
<evidence type="ECO:0000313" key="5">
    <source>
        <dbReference type="EMBL" id="KDP41805.1"/>
    </source>
</evidence>
<evidence type="ECO:0000313" key="6">
    <source>
        <dbReference type="Proteomes" id="UP000027138"/>
    </source>
</evidence>
<dbReference type="InterPro" id="IPR016159">
    <property type="entry name" value="Cullin_repeat-like_dom_sf"/>
</dbReference>
<feature type="domain" description="Exocyst complex subunit Exo70 C-terminal" evidence="4">
    <location>
        <begin position="1"/>
        <end position="146"/>
    </location>
</feature>
<dbReference type="InterPro" id="IPR004140">
    <property type="entry name" value="Exo70"/>
</dbReference>
<comment type="similarity">
    <text evidence="1 3">Belongs to the EXO70 family.</text>
</comment>
<dbReference type="EMBL" id="KK914317">
    <property type="protein sequence ID" value="KDP41805.1"/>
    <property type="molecule type" value="Genomic_DNA"/>
</dbReference>
<dbReference type="GO" id="GO:0006887">
    <property type="term" value="P:exocytosis"/>
    <property type="evidence" value="ECO:0007669"/>
    <property type="project" value="UniProtKB-KW"/>
</dbReference>
<dbReference type="STRING" id="180498.A0A067LBE2"/>
<accession>A0A067LBE2</accession>
<reference evidence="5 6" key="1">
    <citation type="journal article" date="2014" name="PLoS ONE">
        <title>Global Analysis of Gene Expression Profiles in Physic Nut (Jatropha curcas L.) Seedlings Exposed to Salt Stress.</title>
        <authorList>
            <person name="Zhang L."/>
            <person name="Zhang C."/>
            <person name="Wu P."/>
            <person name="Chen Y."/>
            <person name="Li M."/>
            <person name="Jiang H."/>
            <person name="Wu G."/>
        </authorList>
    </citation>
    <scope>NUCLEOTIDE SEQUENCE [LARGE SCALE GENOMIC DNA]</scope>
    <source>
        <strain evidence="6">cv. GZQX0401</strain>
        <tissue evidence="5">Young leaves</tissue>
    </source>
</reference>
<dbReference type="Gene3D" id="1.20.1280.170">
    <property type="entry name" value="Exocyst complex component Exo70"/>
    <property type="match status" value="1"/>
</dbReference>
<dbReference type="OrthoDB" id="1922221at2759"/>
<keyword evidence="3" id="KW-0268">Exocytosis</keyword>